<proteinExistence type="predicted"/>
<comment type="caution">
    <text evidence="2">The sequence shown here is derived from an EMBL/GenBank/DDBJ whole genome shotgun (WGS) entry which is preliminary data.</text>
</comment>
<keyword evidence="3" id="KW-1185">Reference proteome</keyword>
<feature type="compositionally biased region" description="Basic and acidic residues" evidence="1">
    <location>
        <begin position="24"/>
        <end position="33"/>
    </location>
</feature>
<accession>A0ABN9KSH9</accession>
<feature type="non-terminal residue" evidence="2">
    <location>
        <position position="174"/>
    </location>
</feature>
<feature type="compositionally biased region" description="Polar residues" evidence="1">
    <location>
        <begin position="164"/>
        <end position="174"/>
    </location>
</feature>
<sequence>MNGDTGTKRPVKPPIASATVVKVKAADRNEIQHKPHLKSRRRLKNIESDGSADLQVVLPDLPVVTVSDFSVLSVPGAIGAESSVKASTPICGHKRKSQEISRDASVSSSDSLQSAATQAKKIQVSRPSVQAQHGSKHAPPARAANSALRNAGKVHKVKAESMKTKSSFVKSLQK</sequence>
<reference evidence="2" key="1">
    <citation type="submission" date="2023-07" db="EMBL/GenBank/DDBJ databases">
        <authorList>
            <person name="Stuckert A."/>
        </authorList>
    </citation>
    <scope>NUCLEOTIDE SEQUENCE</scope>
</reference>
<dbReference type="EMBL" id="CAUEEQ010001425">
    <property type="protein sequence ID" value="CAJ0919717.1"/>
    <property type="molecule type" value="Genomic_DNA"/>
</dbReference>
<evidence type="ECO:0000256" key="1">
    <source>
        <dbReference type="SAM" id="MobiDB-lite"/>
    </source>
</evidence>
<feature type="region of interest" description="Disordered" evidence="1">
    <location>
        <begin position="82"/>
        <end position="174"/>
    </location>
</feature>
<feature type="region of interest" description="Disordered" evidence="1">
    <location>
        <begin position="22"/>
        <end position="44"/>
    </location>
</feature>
<feature type="compositionally biased region" description="Basic residues" evidence="1">
    <location>
        <begin position="34"/>
        <end position="43"/>
    </location>
</feature>
<feature type="compositionally biased region" description="Low complexity" evidence="1">
    <location>
        <begin position="103"/>
        <end position="119"/>
    </location>
</feature>
<evidence type="ECO:0000313" key="2">
    <source>
        <dbReference type="EMBL" id="CAJ0919717.1"/>
    </source>
</evidence>
<gene>
    <name evidence="2" type="ORF">RIMI_LOCUS1111025</name>
</gene>
<evidence type="ECO:0000313" key="3">
    <source>
        <dbReference type="Proteomes" id="UP001176940"/>
    </source>
</evidence>
<protein>
    <submittedName>
        <fullName evidence="2">Uncharacterized protein</fullName>
    </submittedName>
</protein>
<organism evidence="2 3">
    <name type="scientific">Ranitomeya imitator</name>
    <name type="common">mimic poison frog</name>
    <dbReference type="NCBI Taxonomy" id="111125"/>
    <lineage>
        <taxon>Eukaryota</taxon>
        <taxon>Metazoa</taxon>
        <taxon>Chordata</taxon>
        <taxon>Craniata</taxon>
        <taxon>Vertebrata</taxon>
        <taxon>Euteleostomi</taxon>
        <taxon>Amphibia</taxon>
        <taxon>Batrachia</taxon>
        <taxon>Anura</taxon>
        <taxon>Neobatrachia</taxon>
        <taxon>Hyloidea</taxon>
        <taxon>Dendrobatidae</taxon>
        <taxon>Dendrobatinae</taxon>
        <taxon>Ranitomeya</taxon>
    </lineage>
</organism>
<dbReference type="Proteomes" id="UP001176940">
    <property type="component" value="Unassembled WGS sequence"/>
</dbReference>
<name>A0ABN9KSH9_9NEOB</name>